<gene>
    <name evidence="2" type="primary">LOC107768237</name>
</gene>
<organism evidence="1 2">
    <name type="scientific">Nicotiana tabacum</name>
    <name type="common">Common tobacco</name>
    <dbReference type="NCBI Taxonomy" id="4097"/>
    <lineage>
        <taxon>Eukaryota</taxon>
        <taxon>Viridiplantae</taxon>
        <taxon>Streptophyta</taxon>
        <taxon>Embryophyta</taxon>
        <taxon>Tracheophyta</taxon>
        <taxon>Spermatophyta</taxon>
        <taxon>Magnoliopsida</taxon>
        <taxon>eudicotyledons</taxon>
        <taxon>Gunneridae</taxon>
        <taxon>Pentapetalae</taxon>
        <taxon>asterids</taxon>
        <taxon>lamiids</taxon>
        <taxon>Solanales</taxon>
        <taxon>Solanaceae</taxon>
        <taxon>Nicotianoideae</taxon>
        <taxon>Nicotianeae</taxon>
        <taxon>Nicotiana</taxon>
    </lineage>
</organism>
<reference evidence="1" key="1">
    <citation type="journal article" date="2014" name="Nat. Commun.">
        <title>The tobacco genome sequence and its comparison with those of tomato and potato.</title>
        <authorList>
            <person name="Sierro N."/>
            <person name="Battey J.N."/>
            <person name="Ouadi S."/>
            <person name="Bakaher N."/>
            <person name="Bovet L."/>
            <person name="Willig A."/>
            <person name="Goepfert S."/>
            <person name="Peitsch M.C."/>
            <person name="Ivanov N.V."/>
        </authorList>
    </citation>
    <scope>NUCLEOTIDE SEQUENCE [LARGE SCALE GENOMIC DNA]</scope>
</reference>
<reference evidence="2" key="2">
    <citation type="submission" date="2025-08" db="UniProtKB">
        <authorList>
            <consortium name="RefSeq"/>
        </authorList>
    </citation>
    <scope>IDENTIFICATION</scope>
    <source>
        <tissue evidence="2">Leaf</tissue>
    </source>
</reference>
<proteinExistence type="predicted"/>
<dbReference type="RefSeq" id="XP_075089465.1">
    <property type="nucleotide sequence ID" value="XM_075233364.1"/>
</dbReference>
<accession>A0AC58SWX1</accession>
<sequence>MSSVPTDIRDSVLALQGIENEHDLIASQKDRIKAIKTELWFLKTFLDWKGKQNRKKLMALQKHVKPLMKSVGDDLRDLFKSIWCRKDEPDQLDTITTDVLKKIRLSKPDIRVYYSYPEIPGASSLTHELVVEFINNVVWNLRDLLIARLGELLAMPDDSDNIYFQVKDQMKVLVKELTVLKKFVCFLGTIYSPELESCWKAFLSHAEVVATNAATVCFFYLPDSDEDKSVALRIANSLIDCCRKGLSLLSHRFATSTLMSRLSGSPPMSSTTLLTLDKDQTETLPDQLKSSRIILNELSLINSIQDEMRNRFFTRLENVAVDAGLVIYSLYDSSKDKEHQKQELIVLADTVQLVKTQVNRDIREWVQSHLPKNDSLGSINFLMESLKGLICCPADSLTSVKNQLELVHEELEFLQPLLKGAAEPSNNKYDEIQDIAARVIDNAHELEDTIDSLKVRDIPLSYFKIWLSVMTEEIKIVKTELPKSEKKEITIVSPATNDEEPVGFLDVKETIRGQLVGGPHQLEVISIVGMPELGKTTLARSFMNDQSIVSHFNFQGECRVSQVYTRKDLLLSILSDATHEPIDLSKEGESELAARLKQTLMRRRYLLIIDNVWEKDAWDDLRLCFPDDDNGSRIILTTRLWEVALYAKRSTDPHDLRLFNNDESWSLLQRKVFGEEKCPEELKQVGQEIAKKCKGLPLSVVLVAGLLSRMDKEEKCWKQLEVSLGAQIQGGTKDLVQLSYYNLPYKLKSCLLYFRVFLEDSEILVSKLTRLWIAEDFIEDDDDKDLEDIAEDYFEDLIRRNLVIVTKKRSIGKIKACRVHDLVLDFCKEKAVEENFLLWLKRDYDDDPPRFYSKKAKQQGLSSNSDRDRIARWSASCSYARSILFREVGENRFSVMKNASDVFGSFKFLRVLDLEFVIVHSFPTELRNLRYFAVRTAKNSIPSSINNLRNLETFQVKGMKEAGVTARNFLEVGSVETCTH</sequence>
<name>A0AC58SWX1_TOBAC</name>
<evidence type="ECO:0000313" key="1">
    <source>
        <dbReference type="Proteomes" id="UP000790787"/>
    </source>
</evidence>
<keyword evidence="1" id="KW-1185">Reference proteome</keyword>
<evidence type="ECO:0000313" key="2">
    <source>
        <dbReference type="RefSeq" id="XP_075089465.1"/>
    </source>
</evidence>
<protein>
    <submittedName>
        <fullName evidence="2">Late blight resistance protein homolog R1B-17</fullName>
    </submittedName>
</protein>
<dbReference type="Proteomes" id="UP000790787">
    <property type="component" value="Chromosome 16"/>
</dbReference>